<dbReference type="EMBL" id="QWGP01000030">
    <property type="protein sequence ID" value="RHZ91730.1"/>
    <property type="molecule type" value="Genomic_DNA"/>
</dbReference>
<proteinExistence type="predicted"/>
<dbReference type="RefSeq" id="WP_119001134.1">
    <property type="nucleotide sequence ID" value="NZ_QWGP01000030.1"/>
</dbReference>
<gene>
    <name evidence="1" type="ORF">D1114_19370</name>
</gene>
<reference evidence="1 2" key="1">
    <citation type="submission" date="2018-08" db="EMBL/GenBank/DDBJ databases">
        <title>Draft genome sequence of Rhodobacter sphaeroides FY.</title>
        <authorList>
            <person name="Rayyan A."/>
            <person name="Meyer T.E."/>
            <person name="Kyndt J.A."/>
        </authorList>
    </citation>
    <scope>NUCLEOTIDE SEQUENCE [LARGE SCALE GENOMIC DNA]</scope>
    <source>
        <strain evidence="1 2">FY</strain>
    </source>
</reference>
<accession>A0AAX1UGE1</accession>
<comment type="caution">
    <text evidence="1">The sequence shown here is derived from an EMBL/GenBank/DDBJ whole genome shotgun (WGS) entry which is preliminary data.</text>
</comment>
<dbReference type="Proteomes" id="UP000266305">
    <property type="component" value="Unassembled WGS sequence"/>
</dbReference>
<dbReference type="AlphaFoldDB" id="A0AAX1UGE1"/>
<protein>
    <submittedName>
        <fullName evidence="1">Uncharacterized protein</fullName>
    </submittedName>
</protein>
<sequence length="195" mass="21243">MTLADPVPDKAKEAVSPLYGVVDVLRRDRIAGWVIDRRDPGASVTVEIRREGQRIASVPANRRRRDLEANRFGSGLYGFSAAIDPPLMEGMEFTVSVRAVAADGTEAILQPLSRVLEPSGEQRALARLLEEVAACRALLEAQQSLAERVERAQLRVETLWPEPDPVPPMGRGLRLLSLAALALALLSLTLSVMSL</sequence>
<evidence type="ECO:0000313" key="1">
    <source>
        <dbReference type="EMBL" id="RHZ91730.1"/>
    </source>
</evidence>
<name>A0AAX1UGE1_CERSP</name>
<organism evidence="1 2">
    <name type="scientific">Cereibacter sphaeroides</name>
    <name type="common">Rhodobacter sphaeroides</name>
    <dbReference type="NCBI Taxonomy" id="1063"/>
    <lineage>
        <taxon>Bacteria</taxon>
        <taxon>Pseudomonadati</taxon>
        <taxon>Pseudomonadota</taxon>
        <taxon>Alphaproteobacteria</taxon>
        <taxon>Rhodobacterales</taxon>
        <taxon>Paracoccaceae</taxon>
        <taxon>Cereibacter</taxon>
    </lineage>
</organism>
<evidence type="ECO:0000313" key="2">
    <source>
        <dbReference type="Proteomes" id="UP000266305"/>
    </source>
</evidence>